<sequence>MPDVQAIIKYGNSLKTRKRTGKQFGRCRRDPWHDEVDQFLLNYFITTQKYGVSGGGWNAPRAGVGYTLSPALGPNLDLAQTLLGTVQGLVGGIPATFDPSQITSGLS</sequence>
<dbReference type="Proteomes" id="UP000198287">
    <property type="component" value="Unassembled WGS sequence"/>
</dbReference>
<dbReference type="AlphaFoldDB" id="A0A226CX90"/>
<keyword evidence="2" id="KW-1185">Reference proteome</keyword>
<proteinExistence type="predicted"/>
<organism evidence="1 2">
    <name type="scientific">Folsomia candida</name>
    <name type="common">Springtail</name>
    <dbReference type="NCBI Taxonomy" id="158441"/>
    <lineage>
        <taxon>Eukaryota</taxon>
        <taxon>Metazoa</taxon>
        <taxon>Ecdysozoa</taxon>
        <taxon>Arthropoda</taxon>
        <taxon>Hexapoda</taxon>
        <taxon>Collembola</taxon>
        <taxon>Entomobryomorpha</taxon>
        <taxon>Isotomoidea</taxon>
        <taxon>Isotomidae</taxon>
        <taxon>Proisotominae</taxon>
        <taxon>Folsomia</taxon>
    </lineage>
</organism>
<dbReference type="EMBL" id="LNIX01000055">
    <property type="protein sequence ID" value="OXA37573.1"/>
    <property type="molecule type" value="Genomic_DNA"/>
</dbReference>
<name>A0A226CX90_FOLCA</name>
<reference evidence="1 2" key="1">
    <citation type="submission" date="2015-12" db="EMBL/GenBank/DDBJ databases">
        <title>The genome of Folsomia candida.</title>
        <authorList>
            <person name="Faddeeva A."/>
            <person name="Derks M.F."/>
            <person name="Anvar Y."/>
            <person name="Smit S."/>
            <person name="Van Straalen N."/>
            <person name="Roelofs D."/>
        </authorList>
    </citation>
    <scope>NUCLEOTIDE SEQUENCE [LARGE SCALE GENOMIC DNA]</scope>
    <source>
        <strain evidence="1 2">VU population</strain>
        <tissue evidence="1">Whole body</tissue>
    </source>
</reference>
<evidence type="ECO:0000313" key="2">
    <source>
        <dbReference type="Proteomes" id="UP000198287"/>
    </source>
</evidence>
<evidence type="ECO:0000313" key="1">
    <source>
        <dbReference type="EMBL" id="OXA37573.1"/>
    </source>
</evidence>
<comment type="caution">
    <text evidence="1">The sequence shown here is derived from an EMBL/GenBank/DDBJ whole genome shotgun (WGS) entry which is preliminary data.</text>
</comment>
<gene>
    <name evidence="1" type="ORF">Fcan01_27617</name>
</gene>
<accession>A0A226CX90</accession>
<protein>
    <submittedName>
        <fullName evidence="1">Uncharacterized protein</fullName>
    </submittedName>
</protein>